<dbReference type="InterPro" id="IPR032108">
    <property type="entry name" value="CLIP1_ZNF"/>
</dbReference>
<feature type="domain" description="CAP-Gly" evidence="9">
    <location>
        <begin position="217"/>
        <end position="259"/>
    </location>
</feature>
<feature type="coiled-coil region" evidence="7">
    <location>
        <begin position="1152"/>
        <end position="1209"/>
    </location>
</feature>
<feature type="compositionally biased region" description="Low complexity" evidence="8">
    <location>
        <begin position="300"/>
        <end position="316"/>
    </location>
</feature>
<dbReference type="PANTHER" id="PTHR18916:SF93">
    <property type="entry name" value="RESTIN HOMOLOG"/>
    <property type="match status" value="1"/>
</dbReference>
<feature type="domain" description="CAP-Gly" evidence="9">
    <location>
        <begin position="75"/>
        <end position="117"/>
    </location>
</feature>
<feature type="compositionally biased region" description="Low complexity" evidence="8">
    <location>
        <begin position="25"/>
        <end position="48"/>
    </location>
</feature>
<name>A0A818XSI4_9BILA</name>
<dbReference type="PANTHER" id="PTHR18916">
    <property type="entry name" value="DYNACTIN 1-RELATED MICROTUBULE-BINDING"/>
    <property type="match status" value="1"/>
</dbReference>
<dbReference type="Gene3D" id="2.30.30.190">
    <property type="entry name" value="CAP Gly-rich-like domain"/>
    <property type="match status" value="2"/>
</dbReference>
<keyword evidence="4" id="KW-0677">Repeat</keyword>
<evidence type="ECO:0000256" key="5">
    <source>
        <dbReference type="ARBA" id="ARBA00023054"/>
    </source>
</evidence>
<dbReference type="GO" id="GO:0005938">
    <property type="term" value="C:cell cortex"/>
    <property type="evidence" value="ECO:0007669"/>
    <property type="project" value="TreeGrafter"/>
</dbReference>
<feature type="coiled-coil region" evidence="7">
    <location>
        <begin position="481"/>
        <end position="515"/>
    </location>
</feature>
<organism evidence="11 12">
    <name type="scientific">Rotaria sordida</name>
    <dbReference type="NCBI Taxonomy" id="392033"/>
    <lineage>
        <taxon>Eukaryota</taxon>
        <taxon>Metazoa</taxon>
        <taxon>Spiralia</taxon>
        <taxon>Gnathifera</taxon>
        <taxon>Rotifera</taxon>
        <taxon>Eurotatoria</taxon>
        <taxon>Bdelloidea</taxon>
        <taxon>Philodinida</taxon>
        <taxon>Philodinidae</taxon>
        <taxon>Rotaria</taxon>
    </lineage>
</organism>
<keyword evidence="3" id="KW-0493">Microtubule</keyword>
<evidence type="ECO:0000256" key="1">
    <source>
        <dbReference type="ARBA" id="ARBA00004245"/>
    </source>
</evidence>
<evidence type="ECO:0000256" key="2">
    <source>
        <dbReference type="ARBA" id="ARBA00022490"/>
    </source>
</evidence>
<dbReference type="Pfam" id="PF16641">
    <property type="entry name" value="CLIP1_ZNF"/>
    <property type="match status" value="2"/>
</dbReference>
<evidence type="ECO:0000256" key="3">
    <source>
        <dbReference type="ARBA" id="ARBA00022701"/>
    </source>
</evidence>
<evidence type="ECO:0000256" key="6">
    <source>
        <dbReference type="ARBA" id="ARBA00023212"/>
    </source>
</evidence>
<keyword evidence="2" id="KW-0963">Cytoplasm</keyword>
<dbReference type="SUPFAM" id="SSF74924">
    <property type="entry name" value="Cap-Gly domain"/>
    <property type="match status" value="2"/>
</dbReference>
<dbReference type="PROSITE" id="PS50245">
    <property type="entry name" value="CAP_GLY_2"/>
    <property type="match status" value="2"/>
</dbReference>
<feature type="compositionally biased region" description="Low complexity" evidence="8">
    <location>
        <begin position="167"/>
        <end position="186"/>
    </location>
</feature>
<dbReference type="GO" id="GO:0051010">
    <property type="term" value="F:microtubule plus-end binding"/>
    <property type="evidence" value="ECO:0007669"/>
    <property type="project" value="TreeGrafter"/>
</dbReference>
<feature type="coiled-coil region" evidence="7">
    <location>
        <begin position="544"/>
        <end position="653"/>
    </location>
</feature>
<dbReference type="Proteomes" id="UP000663864">
    <property type="component" value="Unassembled WGS sequence"/>
</dbReference>
<accession>A0A818XSI4</accession>
<feature type="coiled-coil region" evidence="7">
    <location>
        <begin position="677"/>
        <end position="1110"/>
    </location>
</feature>
<dbReference type="PROSITE" id="PS00845">
    <property type="entry name" value="CAP_GLY_1"/>
    <property type="match status" value="2"/>
</dbReference>
<comment type="caution">
    <text evidence="11">The sequence shown here is derived from an EMBL/GenBank/DDBJ whole genome shotgun (WGS) entry which is preliminary data.</text>
</comment>
<comment type="subcellular location">
    <subcellularLocation>
        <location evidence="1">Cytoplasm</location>
        <location evidence="1">Cytoskeleton</location>
    </subcellularLocation>
</comment>
<evidence type="ECO:0000313" key="11">
    <source>
        <dbReference type="EMBL" id="CAF3743675.1"/>
    </source>
</evidence>
<dbReference type="Pfam" id="PF01302">
    <property type="entry name" value="CAP_GLY"/>
    <property type="match status" value="2"/>
</dbReference>
<reference evidence="11" key="1">
    <citation type="submission" date="2021-02" db="EMBL/GenBank/DDBJ databases">
        <authorList>
            <person name="Nowell W R."/>
        </authorList>
    </citation>
    <scope>NUCLEOTIDE SEQUENCE</scope>
</reference>
<sequence length="1301" mass="151179">MSKLPTSRLPVTPKNVTTTKSGLRPPQQTSTTTTTTTTISSQQASPTSGDSSNNQLTIGDRVIANGKSGAVAFIGPTKFADGEWIGIILDEAQGKNDGSYEGTRYFETEPNRGLFCRSTKVQRLTQNGATSNSDTSGPVKQQTIPLTDTLKSSTSISNSDKGEDADTTLIDTTTAADTSTTTNDQTVLTEPSSTQGLVVGDRVVVSGTKYGTLKYLGKIHVAEGIWCGIQLDEPLGKNDGSVSGKRYFTCQQRYGLFSPLARVEKVTNDMSQSQIVGRKASVSSSTNNNRQLQRSTSQESLHSNLSEFSTSSNSISRIPTRTPAKNQQQKLSTNTNVYTTPNTKTLLTQAAATLAAATPSSNQMSNLVQIIKDKDIFIEKLQLQREQDRLEFSRAAQQVDEMESRLLAFKQQYDIKILENEELKKEQYQTKQRLEDLEFQLEEYKLTDANKDNSITSTIPDGYRLLSPNEIEIYEQIKGKLVESESINQKLTLEKQTLQDEHRQELKRQNELNENDFKTRFNELEQKYNNNLKINQTENIDLIKSEYELKLNNQNKQLNDIIEQIKKDKQQEIDQLKLQINDFQNQEQTKTNTLSEKETFYQQQLKEQQSKIQQSINEAQEVQSQLTKSQQEKEASEKQVNDLLVELKRYQETIIPDLEKQNQTLKIDIQNRDQSANSTLTERESHYEQQIKEYQSNIAQAINETEKIRTELKQIQEENISKEKQTNDLINTLKQDYEKQCEKLQNDLTELNNREQKLNTTFNERESHYEQQIKDYQNKLDQSTHEIQTVQSELIKLQEEKTINEKKSIDTINTLKQDYERQYEILKTELTELQDRDRTQNMALNEREAHYEMQIKEYQTKRDQAIRETQDLRNELTKLQEEKTSNEKQLNDSINKLKQDFEKQIESSQIQITELENQNRTKTNEFNEKDQQFKEYQSKLDQLNRENNELRQQIKHNQQANEIKLNQLKQEFDEKHQTNEQTQNESIQRTENLTKECENLKQINETLKQDSQDLQNKYNDLQNEYEKYSTSNEQLKNTNDNIVNEKQALIDQLTKQINHMQQVQAELIEKQISQHADFERQHLEDKQIHEKLLKEKTDEYESKMQSMKSQYLIETENSNLEHEQEKIRLKHQLQQAVQGVENKNDSSSTGHVKQLEYESVEARYQIERLQKQIEANSTKDDRATLEGQINFLNDVIIDLRNTNERLKKEIEFQKNPFVQDDELLENTTTTRRKSSIPRLYCDMCEVFDEHDTDDCPKQSSMIDDQPPHDHHSHERVIPPPRLYCEKCEEFGHDCNEVDETY</sequence>
<dbReference type="SMART" id="SM01052">
    <property type="entry name" value="CAP_GLY"/>
    <property type="match status" value="2"/>
</dbReference>
<feature type="region of interest" description="Disordered" evidence="8">
    <location>
        <begin position="1254"/>
        <end position="1275"/>
    </location>
</feature>
<feature type="compositionally biased region" description="Polar residues" evidence="8">
    <location>
        <begin position="317"/>
        <end position="337"/>
    </location>
</feature>
<feature type="region of interest" description="Disordered" evidence="8">
    <location>
        <begin position="269"/>
        <end position="337"/>
    </location>
</feature>
<dbReference type="InterPro" id="IPR000938">
    <property type="entry name" value="CAP-Gly_domain"/>
</dbReference>
<feature type="coiled-coil region" evidence="7">
    <location>
        <begin position="378"/>
        <end position="440"/>
    </location>
</feature>
<dbReference type="EMBL" id="CAJOBD010000977">
    <property type="protein sequence ID" value="CAF3743675.1"/>
    <property type="molecule type" value="Genomic_DNA"/>
</dbReference>
<proteinExistence type="predicted"/>
<evidence type="ECO:0000256" key="7">
    <source>
        <dbReference type="SAM" id="Coils"/>
    </source>
</evidence>
<dbReference type="Proteomes" id="UP000663836">
    <property type="component" value="Unassembled WGS sequence"/>
</dbReference>
<dbReference type="GO" id="GO:0035371">
    <property type="term" value="C:microtubule plus-end"/>
    <property type="evidence" value="ECO:0007669"/>
    <property type="project" value="TreeGrafter"/>
</dbReference>
<evidence type="ECO:0000313" key="10">
    <source>
        <dbReference type="EMBL" id="CAF1220101.1"/>
    </source>
</evidence>
<feature type="compositionally biased region" description="Basic and acidic residues" evidence="8">
    <location>
        <begin position="1265"/>
        <end position="1275"/>
    </location>
</feature>
<feature type="region of interest" description="Disordered" evidence="8">
    <location>
        <begin position="127"/>
        <end position="189"/>
    </location>
</feature>
<dbReference type="GO" id="GO:0031122">
    <property type="term" value="P:cytoplasmic microtubule organization"/>
    <property type="evidence" value="ECO:0007669"/>
    <property type="project" value="TreeGrafter"/>
</dbReference>
<evidence type="ECO:0000256" key="8">
    <source>
        <dbReference type="SAM" id="MobiDB-lite"/>
    </source>
</evidence>
<feature type="region of interest" description="Disordered" evidence="8">
    <location>
        <begin position="1"/>
        <end position="56"/>
    </location>
</feature>
<keyword evidence="6" id="KW-0206">Cytoskeleton</keyword>
<protein>
    <recommendedName>
        <fullName evidence="9">CAP-Gly domain-containing protein</fullName>
    </recommendedName>
</protein>
<evidence type="ECO:0000313" key="12">
    <source>
        <dbReference type="Proteomes" id="UP000663836"/>
    </source>
</evidence>
<dbReference type="EMBL" id="CAJNOT010001575">
    <property type="protein sequence ID" value="CAF1220101.1"/>
    <property type="molecule type" value="Genomic_DNA"/>
</dbReference>
<dbReference type="GO" id="GO:0005634">
    <property type="term" value="C:nucleus"/>
    <property type="evidence" value="ECO:0007669"/>
    <property type="project" value="TreeGrafter"/>
</dbReference>
<gene>
    <name evidence="11" type="ORF">JBS370_LOCUS12156</name>
    <name evidence="10" type="ORF">ZHD862_LOCUS23823</name>
</gene>
<dbReference type="InterPro" id="IPR036859">
    <property type="entry name" value="CAP-Gly_dom_sf"/>
</dbReference>
<evidence type="ECO:0000256" key="4">
    <source>
        <dbReference type="ARBA" id="ARBA00022737"/>
    </source>
</evidence>
<feature type="compositionally biased region" description="Polar residues" evidence="8">
    <location>
        <begin position="127"/>
        <end position="159"/>
    </location>
</feature>
<keyword evidence="5 7" id="KW-0175">Coiled coil</keyword>
<feature type="compositionally biased region" description="Polar residues" evidence="8">
    <location>
        <begin position="269"/>
        <end position="299"/>
    </location>
</feature>
<evidence type="ECO:0000259" key="9">
    <source>
        <dbReference type="PROSITE" id="PS50245"/>
    </source>
</evidence>